<dbReference type="OrthoDB" id="9802053at2"/>
<organism evidence="1 2">
    <name type="scientific">Pseudomonas linyingensis</name>
    <dbReference type="NCBI Taxonomy" id="915471"/>
    <lineage>
        <taxon>Bacteria</taxon>
        <taxon>Pseudomonadati</taxon>
        <taxon>Pseudomonadota</taxon>
        <taxon>Gammaproteobacteria</taxon>
        <taxon>Pseudomonadales</taxon>
        <taxon>Pseudomonadaceae</taxon>
        <taxon>Pseudomonas</taxon>
    </lineage>
</organism>
<keyword evidence="2" id="KW-1185">Reference proteome</keyword>
<proteinExistence type="predicted"/>
<dbReference type="AlphaFoldDB" id="A0A1H7BPU2"/>
<reference evidence="2" key="1">
    <citation type="submission" date="2016-10" db="EMBL/GenBank/DDBJ databases">
        <authorList>
            <person name="Varghese N."/>
            <person name="Submissions S."/>
        </authorList>
    </citation>
    <scope>NUCLEOTIDE SEQUENCE [LARGE SCALE GENOMIC DNA]</scope>
    <source>
        <strain evidence="2">LMG 25967</strain>
    </source>
</reference>
<dbReference type="RefSeq" id="WP_090313070.1">
    <property type="nucleotide sequence ID" value="NZ_FNZE01000018.1"/>
</dbReference>
<gene>
    <name evidence="1" type="ORF">SAMN05216201_11844</name>
</gene>
<evidence type="ECO:0008006" key="3">
    <source>
        <dbReference type="Google" id="ProtNLM"/>
    </source>
</evidence>
<accession>A0A1H7BPU2</accession>
<protein>
    <recommendedName>
        <fullName evidence="3">SIR2-like domain-containing protein</fullName>
    </recommendedName>
</protein>
<sequence length="298" mass="32844">MNSSQIKEILAQLGSGDIVPYLGPGVLDGVVDRLSGQPIPADSDSLILAMTGGQPMSPRLMYEFPRAAMHLENKKGRSFIERFLTQTYGGDNWTPSPVHQWLADLQLPYIIDCNRDTQLQRCYADRAHTLVVGAARLAGTPYRFDLYQGEAGQYRPISLAEVDTALPVLFKPLGTPLPKPGYVASDADFVDYITELMGGFAVPAWVKLKRRNKRYLFLGMPFNRDTERMVMSDLIHDAAEPAGWALIAEPGNSARKLCARKHVQLIEADWSSLFALGTPDTAAHVPTGGLNPLTDMRT</sequence>
<evidence type="ECO:0000313" key="2">
    <source>
        <dbReference type="Proteomes" id="UP000242930"/>
    </source>
</evidence>
<name>A0A1H7BPU2_9PSED</name>
<dbReference type="Proteomes" id="UP000242930">
    <property type="component" value="Unassembled WGS sequence"/>
</dbReference>
<evidence type="ECO:0000313" key="1">
    <source>
        <dbReference type="EMBL" id="SEJ79226.1"/>
    </source>
</evidence>
<dbReference type="STRING" id="915471.SAMN05216201_11844"/>
<dbReference type="EMBL" id="FNZE01000018">
    <property type="protein sequence ID" value="SEJ79226.1"/>
    <property type="molecule type" value="Genomic_DNA"/>
</dbReference>